<protein>
    <submittedName>
        <fullName evidence="2">Uncharacterized protein</fullName>
    </submittedName>
</protein>
<accession>A0ABN8YUP0</accession>
<evidence type="ECO:0000313" key="3">
    <source>
        <dbReference type="Proteomes" id="UP001176941"/>
    </source>
</evidence>
<feature type="compositionally biased region" description="Basic and acidic residues" evidence="1">
    <location>
        <begin position="205"/>
        <end position="214"/>
    </location>
</feature>
<evidence type="ECO:0000313" key="2">
    <source>
        <dbReference type="EMBL" id="CAI9165295.1"/>
    </source>
</evidence>
<sequence>MSQEALLPLPRPQQRVCAGLAPGWPGAEASPSLRGRVTHSYRGKALTHTRAHLILTANPRRRYSYYQWPFSRLFRTAKLGHAFFWTLETQKCTRWTQSLTWRSLGVQGAQQRVSGTVKDGRKAARKQGRSVLSKSIQARLQRGVVSHLDQEGSNNWPGGVSKSDNPNISSLQSLTVYSGFPGGSAVKNPPANAEDVSLIPGWGRSPEEGNGHPL</sequence>
<reference evidence="2" key="1">
    <citation type="submission" date="2023-04" db="EMBL/GenBank/DDBJ databases">
        <authorList>
            <consortium name="ELIXIR-Norway"/>
        </authorList>
    </citation>
    <scope>NUCLEOTIDE SEQUENCE [LARGE SCALE GENOMIC DNA]</scope>
</reference>
<evidence type="ECO:0000256" key="1">
    <source>
        <dbReference type="SAM" id="MobiDB-lite"/>
    </source>
</evidence>
<feature type="region of interest" description="Disordered" evidence="1">
    <location>
        <begin position="185"/>
        <end position="214"/>
    </location>
</feature>
<organism evidence="2 3">
    <name type="scientific">Rangifer tarandus platyrhynchus</name>
    <name type="common">Svalbard reindeer</name>
    <dbReference type="NCBI Taxonomy" id="3082113"/>
    <lineage>
        <taxon>Eukaryota</taxon>
        <taxon>Metazoa</taxon>
        <taxon>Chordata</taxon>
        <taxon>Craniata</taxon>
        <taxon>Vertebrata</taxon>
        <taxon>Euteleostomi</taxon>
        <taxon>Mammalia</taxon>
        <taxon>Eutheria</taxon>
        <taxon>Laurasiatheria</taxon>
        <taxon>Artiodactyla</taxon>
        <taxon>Ruminantia</taxon>
        <taxon>Pecora</taxon>
        <taxon>Cervidae</taxon>
        <taxon>Odocoileinae</taxon>
        <taxon>Rangifer</taxon>
    </lineage>
</organism>
<keyword evidence="3" id="KW-1185">Reference proteome</keyword>
<dbReference type="Proteomes" id="UP001176941">
    <property type="component" value="Chromosome 24"/>
</dbReference>
<proteinExistence type="predicted"/>
<gene>
    <name evidence="2" type="ORF">MRATA1EN1_LOCUS14257</name>
</gene>
<dbReference type="EMBL" id="OX459960">
    <property type="protein sequence ID" value="CAI9165295.1"/>
    <property type="molecule type" value="Genomic_DNA"/>
</dbReference>
<name>A0ABN8YUP0_RANTA</name>